<proteinExistence type="predicted"/>
<evidence type="ECO:0000313" key="1">
    <source>
        <dbReference type="EMBL" id="WAH37943.1"/>
    </source>
</evidence>
<protein>
    <submittedName>
        <fullName evidence="1">Uncharacterized protein</fullName>
    </submittedName>
</protein>
<dbReference type="EMBL" id="CP104064">
    <property type="protein sequence ID" value="WAH37943.1"/>
    <property type="molecule type" value="Genomic_DNA"/>
</dbReference>
<evidence type="ECO:0000313" key="2">
    <source>
        <dbReference type="Proteomes" id="UP001164803"/>
    </source>
</evidence>
<dbReference type="Proteomes" id="UP001164803">
    <property type="component" value="Chromosome"/>
</dbReference>
<name>A0ABY6Z4Y6_9BACL</name>
<accession>A0ABY6Z4Y6</accession>
<gene>
    <name evidence="1" type="ORF">NZD86_05475</name>
</gene>
<keyword evidence="2" id="KW-1185">Reference proteome</keyword>
<dbReference type="RefSeq" id="WP_268045477.1">
    <property type="nucleotide sequence ID" value="NZ_CP104064.1"/>
</dbReference>
<organism evidence="1 2">
    <name type="scientific">Alicyclobacillus dauci</name>
    <dbReference type="NCBI Taxonomy" id="1475485"/>
    <lineage>
        <taxon>Bacteria</taxon>
        <taxon>Bacillati</taxon>
        <taxon>Bacillota</taxon>
        <taxon>Bacilli</taxon>
        <taxon>Bacillales</taxon>
        <taxon>Alicyclobacillaceae</taxon>
        <taxon>Alicyclobacillus</taxon>
    </lineage>
</organism>
<sequence>MAKMDVQKWIIEKCLKENKTPFEQSDTTFTWSGDTRVKNKRTERVYPVHVEIQVQADRRTKDQLSACLCRESGVRVEDLQIVHMINPRINGHINITGLPSHKVQTDFSKFLKQIVTDD</sequence>
<reference evidence="1" key="1">
    <citation type="submission" date="2022-08" db="EMBL/GenBank/DDBJ databases">
        <title>Alicyclobacillus dauci DSM2870, complete genome.</title>
        <authorList>
            <person name="Wang Q."/>
            <person name="Cai R."/>
            <person name="Wang Z."/>
        </authorList>
    </citation>
    <scope>NUCLEOTIDE SEQUENCE</scope>
    <source>
        <strain evidence="1">DSM 28700</strain>
    </source>
</reference>